<dbReference type="PANTHER" id="PTHR11177:SF317">
    <property type="entry name" value="CHITINASE 12-RELATED"/>
    <property type="match status" value="1"/>
</dbReference>
<dbReference type="FunFam" id="3.10.50.10:FF:000005">
    <property type="entry name" value="Endochitinase B1"/>
    <property type="match status" value="1"/>
</dbReference>
<sequence length="417" mass="46798">MGGGEGYRSVAYFVNWAIYGRKHFPWELPVKELTHVLYAFGDNRDTGEVFLTDPWADVDIHWQDRGDSWNDTGKNLYGCLKQLNLLKKDNRNLKVLLSVGGWTYTHEAKHMDGPASTPAGRKTFADSCVQLIKDHGFDGIDVDWEYPQNGEQGEQYVLLLQEIRQAMDAYATALAEHHHLHHGEYIKPHFDLSIAAPAGQSNYRHLPLGRIAEVVDFINLMAYDYAGSWDHCAGHQSNLYPSHSNTSCTPFNTHSVVHHYLNSGVTARKLVLGMPLYGRAFVGTSGPGRPYNGGCGEGSFERGVWDFKSLPRPGAKECIDEEAGASYSFDEGCETMVSYDNVEMGRRKAQWIKEHGLGGAMWWESSGDKKGEESMICNVVQELGPGKLEQCPNWLHYPDSKYDNLRQGFPDQCISAR</sequence>
<evidence type="ECO:0000313" key="14">
    <source>
        <dbReference type="Proteomes" id="UP000799536"/>
    </source>
</evidence>
<dbReference type="GO" id="GO:0006032">
    <property type="term" value="P:chitin catabolic process"/>
    <property type="evidence" value="ECO:0007669"/>
    <property type="project" value="UniProtKB-KW"/>
</dbReference>
<evidence type="ECO:0000256" key="3">
    <source>
        <dbReference type="ARBA" id="ARBA00008682"/>
    </source>
</evidence>
<dbReference type="FunFam" id="3.20.20.80:FF:000075">
    <property type="entry name" value="Sporulation-specific chitinase"/>
    <property type="match status" value="1"/>
</dbReference>
<dbReference type="PROSITE" id="PS51910">
    <property type="entry name" value="GH18_2"/>
    <property type="match status" value="1"/>
</dbReference>
<dbReference type="SUPFAM" id="SSF51445">
    <property type="entry name" value="(Trans)glycosidases"/>
    <property type="match status" value="1"/>
</dbReference>
<evidence type="ECO:0000256" key="9">
    <source>
        <dbReference type="ARBA" id="ARBA00023295"/>
    </source>
</evidence>
<proteinExistence type="inferred from homology"/>
<evidence type="ECO:0000256" key="2">
    <source>
        <dbReference type="ARBA" id="ARBA00004613"/>
    </source>
</evidence>
<evidence type="ECO:0000256" key="6">
    <source>
        <dbReference type="ARBA" id="ARBA00022801"/>
    </source>
</evidence>
<comment type="catalytic activity">
    <reaction evidence="1">
        <text>Random endo-hydrolysis of N-acetyl-beta-D-glucosaminide (1-&gt;4)-beta-linkages in chitin and chitodextrins.</text>
        <dbReference type="EC" id="3.2.1.14"/>
    </reaction>
</comment>
<keyword evidence="10" id="KW-0624">Polysaccharide degradation</keyword>
<evidence type="ECO:0000313" key="13">
    <source>
        <dbReference type="EMBL" id="KAF2196890.1"/>
    </source>
</evidence>
<dbReference type="InterPro" id="IPR017853">
    <property type="entry name" value="GH"/>
</dbReference>
<comment type="caution">
    <text evidence="13">The sequence shown here is derived from an EMBL/GenBank/DDBJ whole genome shotgun (WGS) entry which is preliminary data.</text>
</comment>
<keyword evidence="14" id="KW-1185">Reference proteome</keyword>
<dbReference type="SUPFAM" id="SSF54556">
    <property type="entry name" value="Chitinase insertion domain"/>
    <property type="match status" value="1"/>
</dbReference>
<keyword evidence="5" id="KW-0964">Secreted</keyword>
<gene>
    <name evidence="13" type="ORF">GQ43DRAFT_444723</name>
</gene>
<dbReference type="InterPro" id="IPR001579">
    <property type="entry name" value="Glyco_hydro_18_chit_AS"/>
</dbReference>
<dbReference type="Proteomes" id="UP000799536">
    <property type="component" value="Unassembled WGS sequence"/>
</dbReference>
<protein>
    <recommendedName>
        <fullName evidence="4">chitinase</fullName>
        <ecNumber evidence="4">3.2.1.14</ecNumber>
    </recommendedName>
</protein>
<dbReference type="InterPro" id="IPR050314">
    <property type="entry name" value="Glycosyl_Hydrlase_18"/>
</dbReference>
<dbReference type="OrthoDB" id="76388at2759"/>
<dbReference type="InterPro" id="IPR001223">
    <property type="entry name" value="Glyco_hydro18_cat"/>
</dbReference>
<dbReference type="Gene3D" id="3.10.50.10">
    <property type="match status" value="1"/>
</dbReference>
<name>A0A9P4JCZ5_9PLEO</name>
<dbReference type="CDD" id="cd06548">
    <property type="entry name" value="GH18_chitinase"/>
    <property type="match status" value="1"/>
</dbReference>
<reference evidence="13" key="1">
    <citation type="journal article" date="2020" name="Stud. Mycol.">
        <title>101 Dothideomycetes genomes: a test case for predicting lifestyles and emergence of pathogens.</title>
        <authorList>
            <person name="Haridas S."/>
            <person name="Albert R."/>
            <person name="Binder M."/>
            <person name="Bloem J."/>
            <person name="Labutti K."/>
            <person name="Salamov A."/>
            <person name="Andreopoulos B."/>
            <person name="Baker S."/>
            <person name="Barry K."/>
            <person name="Bills G."/>
            <person name="Bluhm B."/>
            <person name="Cannon C."/>
            <person name="Castanera R."/>
            <person name="Culley D."/>
            <person name="Daum C."/>
            <person name="Ezra D."/>
            <person name="Gonzalez J."/>
            <person name="Henrissat B."/>
            <person name="Kuo A."/>
            <person name="Liang C."/>
            <person name="Lipzen A."/>
            <person name="Lutzoni F."/>
            <person name="Magnuson J."/>
            <person name="Mondo S."/>
            <person name="Nolan M."/>
            <person name="Ohm R."/>
            <person name="Pangilinan J."/>
            <person name="Park H.-J."/>
            <person name="Ramirez L."/>
            <person name="Alfaro M."/>
            <person name="Sun H."/>
            <person name="Tritt A."/>
            <person name="Yoshinaga Y."/>
            <person name="Zwiers L.-H."/>
            <person name="Turgeon B."/>
            <person name="Goodwin S."/>
            <person name="Spatafora J."/>
            <person name="Crous P."/>
            <person name="Grigoriev I."/>
        </authorList>
    </citation>
    <scope>NUCLEOTIDE SEQUENCE</scope>
    <source>
        <strain evidence="13">ATCC 74209</strain>
    </source>
</reference>
<evidence type="ECO:0000256" key="8">
    <source>
        <dbReference type="ARBA" id="ARBA00023277"/>
    </source>
</evidence>
<dbReference type="Gene3D" id="3.20.20.80">
    <property type="entry name" value="Glycosidases"/>
    <property type="match status" value="1"/>
</dbReference>
<dbReference type="GO" id="GO:0008843">
    <property type="term" value="F:endochitinase activity"/>
    <property type="evidence" value="ECO:0007669"/>
    <property type="project" value="UniProtKB-EC"/>
</dbReference>
<dbReference type="AlphaFoldDB" id="A0A9P4JCZ5"/>
<comment type="similarity">
    <text evidence="3">Belongs to the glycosyl hydrolase 18 family. Chitinase class V subfamily.</text>
</comment>
<evidence type="ECO:0000256" key="7">
    <source>
        <dbReference type="ARBA" id="ARBA00023024"/>
    </source>
</evidence>
<evidence type="ECO:0000256" key="4">
    <source>
        <dbReference type="ARBA" id="ARBA00012729"/>
    </source>
</evidence>
<evidence type="ECO:0000256" key="10">
    <source>
        <dbReference type="ARBA" id="ARBA00023326"/>
    </source>
</evidence>
<keyword evidence="9 11" id="KW-0326">Glycosidase</keyword>
<dbReference type="EC" id="3.2.1.14" evidence="4"/>
<dbReference type="GO" id="GO:0008061">
    <property type="term" value="F:chitin binding"/>
    <property type="evidence" value="ECO:0007669"/>
    <property type="project" value="InterPro"/>
</dbReference>
<evidence type="ECO:0000256" key="5">
    <source>
        <dbReference type="ARBA" id="ARBA00022525"/>
    </source>
</evidence>
<organism evidence="13 14">
    <name type="scientific">Delitschia confertaspora ATCC 74209</name>
    <dbReference type="NCBI Taxonomy" id="1513339"/>
    <lineage>
        <taxon>Eukaryota</taxon>
        <taxon>Fungi</taxon>
        <taxon>Dikarya</taxon>
        <taxon>Ascomycota</taxon>
        <taxon>Pezizomycotina</taxon>
        <taxon>Dothideomycetes</taxon>
        <taxon>Pleosporomycetidae</taxon>
        <taxon>Pleosporales</taxon>
        <taxon>Delitschiaceae</taxon>
        <taxon>Delitschia</taxon>
    </lineage>
</organism>
<dbReference type="PROSITE" id="PS01095">
    <property type="entry name" value="GH18_1"/>
    <property type="match status" value="1"/>
</dbReference>
<evidence type="ECO:0000256" key="1">
    <source>
        <dbReference type="ARBA" id="ARBA00000822"/>
    </source>
</evidence>
<dbReference type="InterPro" id="IPR011583">
    <property type="entry name" value="Chitinase_II/V-like_cat"/>
</dbReference>
<keyword evidence="6 11" id="KW-0378">Hydrolase</keyword>
<dbReference type="GO" id="GO:0000272">
    <property type="term" value="P:polysaccharide catabolic process"/>
    <property type="evidence" value="ECO:0007669"/>
    <property type="project" value="UniProtKB-KW"/>
</dbReference>
<evidence type="ECO:0000259" key="12">
    <source>
        <dbReference type="PROSITE" id="PS51910"/>
    </source>
</evidence>
<dbReference type="SMART" id="SM00636">
    <property type="entry name" value="Glyco_18"/>
    <property type="match status" value="1"/>
</dbReference>
<dbReference type="GO" id="GO:0005576">
    <property type="term" value="C:extracellular region"/>
    <property type="evidence" value="ECO:0007669"/>
    <property type="project" value="UniProtKB-SubCell"/>
</dbReference>
<evidence type="ECO:0000256" key="11">
    <source>
        <dbReference type="RuleBase" id="RU000489"/>
    </source>
</evidence>
<keyword evidence="8" id="KW-0119">Carbohydrate metabolism</keyword>
<dbReference type="Pfam" id="PF00704">
    <property type="entry name" value="Glyco_hydro_18"/>
    <property type="match status" value="1"/>
</dbReference>
<feature type="domain" description="GH18" evidence="12">
    <location>
        <begin position="7"/>
        <end position="386"/>
    </location>
</feature>
<dbReference type="PANTHER" id="PTHR11177">
    <property type="entry name" value="CHITINASE"/>
    <property type="match status" value="1"/>
</dbReference>
<accession>A0A9P4JCZ5</accession>
<comment type="subcellular location">
    <subcellularLocation>
        <location evidence="2">Secreted</location>
    </subcellularLocation>
</comment>
<dbReference type="InterPro" id="IPR029070">
    <property type="entry name" value="Chitinase_insertion_sf"/>
</dbReference>
<dbReference type="EMBL" id="ML994308">
    <property type="protein sequence ID" value="KAF2196890.1"/>
    <property type="molecule type" value="Genomic_DNA"/>
</dbReference>
<keyword evidence="7" id="KW-0146">Chitin degradation</keyword>